<dbReference type="GO" id="GO:0046872">
    <property type="term" value="F:metal ion binding"/>
    <property type="evidence" value="ECO:0007669"/>
    <property type="project" value="UniProtKB-KW"/>
</dbReference>
<dbReference type="EMBL" id="FMBM01000001">
    <property type="protein sequence ID" value="SCC78278.1"/>
    <property type="molecule type" value="Genomic_DNA"/>
</dbReference>
<dbReference type="FunFam" id="2.70.70.10:FF:000006">
    <property type="entry name" value="M23 family peptidase"/>
    <property type="match status" value="1"/>
</dbReference>
<dbReference type="AlphaFoldDB" id="A0A0P7ZXF5"/>
<keyword evidence="8" id="KW-1133">Transmembrane helix</keyword>
<evidence type="ECO:0000313" key="12">
    <source>
        <dbReference type="Proteomes" id="UP000050497"/>
    </source>
</evidence>
<reference evidence="10 12" key="1">
    <citation type="submission" date="2015-09" db="EMBL/GenBank/DDBJ databases">
        <title>Identification and resolution of microdiversity through metagenomic sequencing of parallel consortia.</title>
        <authorList>
            <person name="Nelson W.C."/>
            <person name="Romine M.F."/>
            <person name="Lindemann S.R."/>
        </authorList>
    </citation>
    <scope>NUCLEOTIDE SEQUENCE [LARGE SCALE GENOMIC DNA]</scope>
    <source>
        <strain evidence="10">HL-109</strain>
    </source>
</reference>
<dbReference type="InterPro" id="IPR016047">
    <property type="entry name" value="M23ase_b-sheet_dom"/>
</dbReference>
<feature type="region of interest" description="Disordered" evidence="7">
    <location>
        <begin position="144"/>
        <end position="252"/>
    </location>
</feature>
<keyword evidence="4" id="KW-0378">Hydrolase</keyword>
<evidence type="ECO:0000313" key="11">
    <source>
        <dbReference type="EMBL" id="SCC78278.1"/>
    </source>
</evidence>
<evidence type="ECO:0000256" key="3">
    <source>
        <dbReference type="ARBA" id="ARBA00022723"/>
    </source>
</evidence>
<sequence>MYDSTAQMPHRMPSPGRGLPYPPQQPPRRILTLRPLTLAIAALSFALVTAWASAVTWYVVSSDDVAAELLRREARLKAGYEESIAVLRSRLDRITSQKLLEQDSLEDRVAALVGRQVELETRQAMLFNLGTHIDIAGLDLPDLESQEGFAPTPLADLADSDDDVRATGSLSQHPVRRPSPILSQRTRPAPVASDTRRSDEAQEPRPLSPETLPPAPEDDAFSLRLRESRLSPSVDPRSSTSRSESHGDANGPVTAELAARLRAVEASLAQVEADQFMRLDAVNQSLAGATKKLRDVIVQTGLDPDALDASESDGAETGIGGPYLPVGIDPEGGPFEAMVWMLQENLTERERLRRATELLPLARPAATEFSVSSSFGVRRDPFTKRPALHAGIDFRTPRGTPIRAAGSGRVVAAGRSGGYGNLVEIDHGNGVSTRYAHLSSIAVERGQIVNTGDHLGRAGSTGRSTGPHLHYETRIADEPVDPNRFLRAGRILTKMQE</sequence>
<gene>
    <name evidence="11" type="ORF">GA0071312_0190</name>
    <name evidence="10" type="ORF">HLUCCO17_14520</name>
</gene>
<feature type="transmembrane region" description="Helical" evidence="8">
    <location>
        <begin position="36"/>
        <end position="60"/>
    </location>
</feature>
<evidence type="ECO:0000256" key="4">
    <source>
        <dbReference type="ARBA" id="ARBA00022801"/>
    </source>
</evidence>
<name>A0A0P7ZXF5_9HYPH</name>
<keyword evidence="13" id="KW-1185">Reference proteome</keyword>
<dbReference type="GO" id="GO:0006508">
    <property type="term" value="P:proteolysis"/>
    <property type="evidence" value="ECO:0007669"/>
    <property type="project" value="UniProtKB-KW"/>
</dbReference>
<protein>
    <submittedName>
        <fullName evidence="11">Peptidase family M23</fullName>
    </submittedName>
    <submittedName>
        <fullName evidence="10">Peptidase, M23/M37 family</fullName>
    </submittedName>
</protein>
<feature type="domain" description="M23ase beta-sheet core" evidence="9">
    <location>
        <begin position="388"/>
        <end position="482"/>
    </location>
</feature>
<dbReference type="Gene3D" id="2.70.70.10">
    <property type="entry name" value="Glucose Permease (Domain IIA)"/>
    <property type="match status" value="1"/>
</dbReference>
<dbReference type="Pfam" id="PF01551">
    <property type="entry name" value="Peptidase_M23"/>
    <property type="match status" value="1"/>
</dbReference>
<evidence type="ECO:0000256" key="7">
    <source>
        <dbReference type="SAM" id="MobiDB-lite"/>
    </source>
</evidence>
<dbReference type="OrthoDB" id="9805070at2"/>
<dbReference type="SUPFAM" id="SSF51261">
    <property type="entry name" value="Duplicated hybrid motif"/>
    <property type="match status" value="1"/>
</dbReference>
<dbReference type="CDD" id="cd12797">
    <property type="entry name" value="M23_peptidase"/>
    <property type="match status" value="1"/>
</dbReference>
<keyword evidence="6" id="KW-0482">Metalloprotease</keyword>
<keyword evidence="8" id="KW-0472">Membrane</keyword>
<dbReference type="InterPro" id="IPR050570">
    <property type="entry name" value="Cell_wall_metabolism_enzyme"/>
</dbReference>
<dbReference type="GO" id="GO:0004222">
    <property type="term" value="F:metalloendopeptidase activity"/>
    <property type="evidence" value="ECO:0007669"/>
    <property type="project" value="TreeGrafter"/>
</dbReference>
<feature type="compositionally biased region" description="Basic and acidic residues" evidence="7">
    <location>
        <begin position="194"/>
        <end position="203"/>
    </location>
</feature>
<dbReference type="PANTHER" id="PTHR21666:SF288">
    <property type="entry name" value="CELL DIVISION PROTEIN YTFB"/>
    <property type="match status" value="1"/>
</dbReference>
<keyword evidence="5" id="KW-0862">Zinc</keyword>
<reference evidence="11 13" key="2">
    <citation type="submission" date="2016-08" db="EMBL/GenBank/DDBJ databases">
        <authorList>
            <person name="Varghese N."/>
            <person name="Submissions Spin"/>
        </authorList>
    </citation>
    <scope>NUCLEOTIDE SEQUENCE [LARGE SCALE GENOMIC DNA]</scope>
    <source>
        <strain evidence="11 13">HL-109</strain>
    </source>
</reference>
<evidence type="ECO:0000256" key="2">
    <source>
        <dbReference type="ARBA" id="ARBA00022670"/>
    </source>
</evidence>
<dbReference type="STRING" id="1653334.GA0071312_0190"/>
<accession>A0A0P7ZXF5</accession>
<comment type="caution">
    <text evidence="10">The sequence shown here is derived from an EMBL/GenBank/DDBJ whole genome shotgun (WGS) entry which is preliminary data.</text>
</comment>
<organism evidence="10 12">
    <name type="scientific">Saliniramus fredricksonii</name>
    <dbReference type="NCBI Taxonomy" id="1653334"/>
    <lineage>
        <taxon>Bacteria</taxon>
        <taxon>Pseudomonadati</taxon>
        <taxon>Pseudomonadota</taxon>
        <taxon>Alphaproteobacteria</taxon>
        <taxon>Hyphomicrobiales</taxon>
        <taxon>Salinarimonadaceae</taxon>
        <taxon>Saliniramus</taxon>
    </lineage>
</organism>
<proteinExistence type="predicted"/>
<feature type="region of interest" description="Disordered" evidence="7">
    <location>
        <begin position="305"/>
        <end position="327"/>
    </location>
</feature>
<keyword evidence="2" id="KW-0645">Protease</keyword>
<dbReference type="InterPro" id="IPR011055">
    <property type="entry name" value="Dup_hybrid_motif"/>
</dbReference>
<evidence type="ECO:0000256" key="6">
    <source>
        <dbReference type="ARBA" id="ARBA00023049"/>
    </source>
</evidence>
<dbReference type="PANTHER" id="PTHR21666">
    <property type="entry name" value="PEPTIDASE-RELATED"/>
    <property type="match status" value="1"/>
</dbReference>
<keyword evidence="8" id="KW-0812">Transmembrane</keyword>
<comment type="cofactor">
    <cofactor evidence="1">
        <name>Zn(2+)</name>
        <dbReference type="ChEBI" id="CHEBI:29105"/>
    </cofactor>
</comment>
<dbReference type="EMBL" id="LJSX01000026">
    <property type="protein sequence ID" value="KPQ09531.1"/>
    <property type="molecule type" value="Genomic_DNA"/>
</dbReference>
<keyword evidence="3" id="KW-0479">Metal-binding</keyword>
<dbReference type="Proteomes" id="UP000050497">
    <property type="component" value="Unassembled WGS sequence"/>
</dbReference>
<dbReference type="Proteomes" id="UP000182800">
    <property type="component" value="Unassembled WGS sequence"/>
</dbReference>
<evidence type="ECO:0000256" key="8">
    <source>
        <dbReference type="SAM" id="Phobius"/>
    </source>
</evidence>
<evidence type="ECO:0000259" key="9">
    <source>
        <dbReference type="Pfam" id="PF01551"/>
    </source>
</evidence>
<feature type="compositionally biased region" description="Acidic residues" evidence="7">
    <location>
        <begin position="305"/>
        <end position="314"/>
    </location>
</feature>
<evidence type="ECO:0000313" key="13">
    <source>
        <dbReference type="Proteomes" id="UP000182800"/>
    </source>
</evidence>
<feature type="region of interest" description="Disordered" evidence="7">
    <location>
        <begin position="1"/>
        <end position="26"/>
    </location>
</feature>
<evidence type="ECO:0000256" key="1">
    <source>
        <dbReference type="ARBA" id="ARBA00001947"/>
    </source>
</evidence>
<evidence type="ECO:0000313" key="10">
    <source>
        <dbReference type="EMBL" id="KPQ09531.1"/>
    </source>
</evidence>
<evidence type="ECO:0000256" key="5">
    <source>
        <dbReference type="ARBA" id="ARBA00022833"/>
    </source>
</evidence>